<organism evidence="1">
    <name type="scientific">marine metagenome</name>
    <dbReference type="NCBI Taxonomy" id="408172"/>
    <lineage>
        <taxon>unclassified sequences</taxon>
        <taxon>metagenomes</taxon>
        <taxon>ecological metagenomes</taxon>
    </lineage>
</organism>
<sequence>MRRNGYGDLAAHAGILKRSYDRDSAIVVEQSLEGTYSPTHAALLDASIRYAVDDNVMAIYPAVAGDKGLGHALAAPEVAG</sequence>
<feature type="non-terminal residue" evidence="1">
    <location>
        <position position="80"/>
    </location>
</feature>
<evidence type="ECO:0000313" key="1">
    <source>
        <dbReference type="EMBL" id="SVE26392.1"/>
    </source>
</evidence>
<reference evidence="1" key="1">
    <citation type="submission" date="2018-05" db="EMBL/GenBank/DDBJ databases">
        <authorList>
            <person name="Lanie J.A."/>
            <person name="Ng W.-L."/>
            <person name="Kazmierczak K.M."/>
            <person name="Andrzejewski T.M."/>
            <person name="Davidsen T.M."/>
            <person name="Wayne K.J."/>
            <person name="Tettelin H."/>
            <person name="Glass J.I."/>
            <person name="Rusch D."/>
            <person name="Podicherti R."/>
            <person name="Tsui H.-C.T."/>
            <person name="Winkler M.E."/>
        </authorList>
    </citation>
    <scope>NUCLEOTIDE SEQUENCE</scope>
</reference>
<name>A0A383C2K1_9ZZZZ</name>
<proteinExistence type="predicted"/>
<dbReference type="EMBL" id="UINC01205283">
    <property type="protein sequence ID" value="SVE26392.1"/>
    <property type="molecule type" value="Genomic_DNA"/>
</dbReference>
<dbReference type="AlphaFoldDB" id="A0A383C2K1"/>
<protein>
    <submittedName>
        <fullName evidence="1">Uncharacterized protein</fullName>
    </submittedName>
</protein>
<accession>A0A383C2K1</accession>
<gene>
    <name evidence="1" type="ORF">METZ01_LOCUS479246</name>
</gene>